<dbReference type="PIRSF" id="PIRSF000847">
    <property type="entry name" value="Phos_ph_gly_syn"/>
    <property type="match status" value="1"/>
</dbReference>
<dbReference type="STRING" id="469381.Dpep_0170"/>
<evidence type="ECO:0000256" key="13">
    <source>
        <dbReference type="SAM" id="Phobius"/>
    </source>
</evidence>
<evidence type="ECO:0000256" key="1">
    <source>
        <dbReference type="ARBA" id="ARBA00004141"/>
    </source>
</evidence>
<evidence type="ECO:0000256" key="2">
    <source>
        <dbReference type="ARBA" id="ARBA00010441"/>
    </source>
</evidence>
<dbReference type="PROSITE" id="PS00379">
    <property type="entry name" value="CDP_ALCOHOL_P_TRANSF"/>
    <property type="match status" value="1"/>
</dbReference>
<protein>
    <recommendedName>
        <fullName evidence="11">CDP-diacylglycerol--glycerol-3-phosphate 3-phosphatidyltransferase</fullName>
        <ecNumber evidence="11">2.7.8.5</ecNumber>
    </recommendedName>
</protein>
<evidence type="ECO:0000256" key="5">
    <source>
        <dbReference type="ARBA" id="ARBA00022692"/>
    </source>
</evidence>
<evidence type="ECO:0000256" key="8">
    <source>
        <dbReference type="ARBA" id="ARBA00023136"/>
    </source>
</evidence>
<dbReference type="eggNOG" id="COG0558">
    <property type="taxonomic scope" value="Bacteria"/>
</dbReference>
<evidence type="ECO:0000256" key="3">
    <source>
        <dbReference type="ARBA" id="ARBA00022516"/>
    </source>
</evidence>
<evidence type="ECO:0000256" key="12">
    <source>
        <dbReference type="RuleBase" id="RU003750"/>
    </source>
</evidence>
<dbReference type="InterPro" id="IPR048254">
    <property type="entry name" value="CDP_ALCOHOL_P_TRANSF_CS"/>
</dbReference>
<proteinExistence type="inferred from homology"/>
<comment type="caution">
    <text evidence="14">The sequence shown here is derived from an EMBL/GenBank/DDBJ whole genome shotgun (WGS) entry which is preliminary data.</text>
</comment>
<dbReference type="InterPro" id="IPR000462">
    <property type="entry name" value="CDP-OH_P_trans"/>
</dbReference>
<keyword evidence="9" id="KW-0594">Phospholipid biosynthesis</keyword>
<keyword evidence="10" id="KW-1208">Phospholipid metabolism</keyword>
<comment type="similarity">
    <text evidence="2 12">Belongs to the CDP-alcohol phosphatidyltransferase class-I family.</text>
</comment>
<accession>D2Z2Y4</accession>
<evidence type="ECO:0000313" key="14">
    <source>
        <dbReference type="EMBL" id="EFC90202.1"/>
    </source>
</evidence>
<dbReference type="GO" id="GO:0046474">
    <property type="term" value="P:glycerophospholipid biosynthetic process"/>
    <property type="evidence" value="ECO:0007669"/>
    <property type="project" value="TreeGrafter"/>
</dbReference>
<feature type="transmembrane region" description="Helical" evidence="13">
    <location>
        <begin position="50"/>
        <end position="68"/>
    </location>
</feature>
<dbReference type="PANTHER" id="PTHR14269:SF62">
    <property type="entry name" value="CDP-DIACYLGLYCEROL--GLYCEROL-3-PHOSPHATE 3-PHOSPHATIDYLTRANSFERASE 1, CHLOROPLASTIC"/>
    <property type="match status" value="1"/>
</dbReference>
<keyword evidence="4 12" id="KW-0808">Transferase</keyword>
<dbReference type="PANTHER" id="PTHR14269">
    <property type="entry name" value="CDP-DIACYLGLYCEROL--GLYCEROL-3-PHOSPHATE 3-PHOSPHATIDYLTRANSFERASE-RELATED"/>
    <property type="match status" value="1"/>
</dbReference>
<evidence type="ECO:0000256" key="9">
    <source>
        <dbReference type="ARBA" id="ARBA00023209"/>
    </source>
</evidence>
<keyword evidence="6 13" id="KW-1133">Transmembrane helix</keyword>
<dbReference type="InterPro" id="IPR050324">
    <property type="entry name" value="CDP-alcohol_PTase-I"/>
</dbReference>
<keyword evidence="5 13" id="KW-0812">Transmembrane</keyword>
<reference evidence="14 15" key="1">
    <citation type="journal article" date="2010" name="Stand. Genomic Sci.">
        <title>Permanent draft genome sequence of Dethiosulfovibrio peptidovorans type strain (SEBR 4207).</title>
        <authorList>
            <person name="Labutti K."/>
            <person name="Mayilraj S."/>
            <person name="Clum A."/>
            <person name="Lucas S."/>
            <person name="Glavina Del Rio T."/>
            <person name="Nolan M."/>
            <person name="Tice H."/>
            <person name="Cheng J.F."/>
            <person name="Pitluck S."/>
            <person name="Liolios K."/>
            <person name="Ivanova N."/>
            <person name="Mavromatis K."/>
            <person name="Mikhailova N."/>
            <person name="Pati A."/>
            <person name="Goodwin L."/>
            <person name="Chen A."/>
            <person name="Palaniappan K."/>
            <person name="Land M."/>
            <person name="Hauser L."/>
            <person name="Chang Y.J."/>
            <person name="Jeffries C.D."/>
            <person name="Rohde M."/>
            <person name="Spring S."/>
            <person name="Goker M."/>
            <person name="Woyke T."/>
            <person name="Bristow J."/>
            <person name="Eisen J.A."/>
            <person name="Markowitz V."/>
            <person name="Hugenholtz P."/>
            <person name="Kyrpides N.C."/>
            <person name="Klenk H.P."/>
            <person name="Lapidus A."/>
        </authorList>
    </citation>
    <scope>NUCLEOTIDE SEQUENCE [LARGE SCALE GENOMIC DNA]</scope>
    <source>
        <strain evidence="14 15">DSM 11002</strain>
    </source>
</reference>
<dbReference type="PaxDb" id="469381-Dpep_0170"/>
<dbReference type="GO" id="GO:0016020">
    <property type="term" value="C:membrane"/>
    <property type="evidence" value="ECO:0007669"/>
    <property type="project" value="UniProtKB-SubCell"/>
</dbReference>
<keyword evidence="3" id="KW-0444">Lipid biosynthesis</keyword>
<dbReference type="EMBL" id="ABTR02000001">
    <property type="protein sequence ID" value="EFC90202.1"/>
    <property type="molecule type" value="Genomic_DNA"/>
</dbReference>
<feature type="transmembrane region" description="Helical" evidence="13">
    <location>
        <begin position="12"/>
        <end position="30"/>
    </location>
</feature>
<keyword evidence="8 13" id="KW-0472">Membrane</keyword>
<dbReference type="RefSeq" id="WP_005658766.1">
    <property type="nucleotide sequence ID" value="NZ_ABTR02000001.1"/>
</dbReference>
<dbReference type="InterPro" id="IPR004570">
    <property type="entry name" value="Phosphatidylglycerol_P_synth"/>
</dbReference>
<evidence type="ECO:0000256" key="4">
    <source>
        <dbReference type="ARBA" id="ARBA00022679"/>
    </source>
</evidence>
<dbReference type="Pfam" id="PF01066">
    <property type="entry name" value="CDP-OH_P_transf"/>
    <property type="match status" value="1"/>
</dbReference>
<keyword evidence="7" id="KW-0443">Lipid metabolism</keyword>
<dbReference type="EC" id="2.7.8.5" evidence="11"/>
<evidence type="ECO:0000256" key="11">
    <source>
        <dbReference type="NCBIfam" id="TIGR00560"/>
    </source>
</evidence>
<dbReference type="NCBIfam" id="TIGR00560">
    <property type="entry name" value="pgsA"/>
    <property type="match status" value="1"/>
</dbReference>
<dbReference type="Proteomes" id="UP000006427">
    <property type="component" value="Unassembled WGS sequence"/>
</dbReference>
<dbReference type="AlphaFoldDB" id="D2Z2Y4"/>
<feature type="transmembrane region" description="Helical" evidence="13">
    <location>
        <begin position="89"/>
        <end position="112"/>
    </location>
</feature>
<dbReference type="OrthoDB" id="9796672at2"/>
<evidence type="ECO:0000313" key="15">
    <source>
        <dbReference type="Proteomes" id="UP000006427"/>
    </source>
</evidence>
<dbReference type="Gene3D" id="1.20.120.1760">
    <property type="match status" value="1"/>
</dbReference>
<keyword evidence="15" id="KW-1185">Reference proteome</keyword>
<evidence type="ECO:0000256" key="6">
    <source>
        <dbReference type="ARBA" id="ARBA00022989"/>
    </source>
</evidence>
<dbReference type="InterPro" id="IPR043130">
    <property type="entry name" value="CDP-OH_PTrfase_TM_dom"/>
</dbReference>
<dbReference type="GO" id="GO:0008444">
    <property type="term" value="F:CDP-diacylglycerol-glycerol-3-phosphate 3-phosphatidyltransferase activity"/>
    <property type="evidence" value="ECO:0007669"/>
    <property type="project" value="UniProtKB-UniRule"/>
</dbReference>
<sequence length="190" mass="20417">MPSSLNVPNLLSLSRIFLAPLVVFLLTVRIDLDIPYLVNLGLNITYGDIFAGVVFIIAALTDTADGYIARKKGIVTNFGKFIDPLSDKVLVVAALISLVELGRLPAWMVVVIVSRDFVVSGLRMVAAVEGVVIAASWAGKAKTVVQIVAISMMIFNVPLAFPAMWLALALTVWSGAVYLANGWELIVDTD</sequence>
<organism evidence="14 15">
    <name type="scientific">Dethiosulfovibrio peptidovorans DSM 11002</name>
    <dbReference type="NCBI Taxonomy" id="469381"/>
    <lineage>
        <taxon>Bacteria</taxon>
        <taxon>Thermotogati</taxon>
        <taxon>Synergistota</taxon>
        <taxon>Synergistia</taxon>
        <taxon>Synergistales</taxon>
        <taxon>Dethiosulfovibrionaceae</taxon>
        <taxon>Dethiosulfovibrio</taxon>
    </lineage>
</organism>
<gene>
    <name evidence="14" type="ORF">Dpep_0170</name>
</gene>
<evidence type="ECO:0000256" key="10">
    <source>
        <dbReference type="ARBA" id="ARBA00023264"/>
    </source>
</evidence>
<evidence type="ECO:0000256" key="7">
    <source>
        <dbReference type="ARBA" id="ARBA00023098"/>
    </source>
</evidence>
<comment type="subcellular location">
    <subcellularLocation>
        <location evidence="1">Membrane</location>
        <topology evidence="1">Multi-pass membrane protein</topology>
    </subcellularLocation>
</comment>
<name>D2Z2Y4_9BACT</name>